<accession>A0A9W6Y3Z3</accession>
<dbReference type="Proteomes" id="UP001165121">
    <property type="component" value="Unassembled WGS sequence"/>
</dbReference>
<dbReference type="EMBL" id="BSXT01003101">
    <property type="protein sequence ID" value="GMF52550.1"/>
    <property type="molecule type" value="Genomic_DNA"/>
</dbReference>
<keyword evidence="2" id="KW-1185">Reference proteome</keyword>
<protein>
    <submittedName>
        <fullName evidence="1">Unnamed protein product</fullName>
    </submittedName>
</protein>
<comment type="caution">
    <text evidence="1">The sequence shown here is derived from an EMBL/GenBank/DDBJ whole genome shotgun (WGS) entry which is preliminary data.</text>
</comment>
<name>A0A9W6Y3Z3_9STRA</name>
<proteinExistence type="predicted"/>
<evidence type="ECO:0000313" key="1">
    <source>
        <dbReference type="EMBL" id="GMF52550.1"/>
    </source>
</evidence>
<dbReference type="AlphaFoldDB" id="A0A9W6Y3Z3"/>
<sequence>MDKLMEDFPELGHYLAQEENIVLSPLFESAATKIQTERIGEQSETKREVMRGFEETKKVPVRQVAQLDDSDYYKELQERKRLKLLPRSALYGWYIGFSGDAL</sequence>
<organism evidence="1 2">
    <name type="scientific">Phytophthora fragariaefolia</name>
    <dbReference type="NCBI Taxonomy" id="1490495"/>
    <lineage>
        <taxon>Eukaryota</taxon>
        <taxon>Sar</taxon>
        <taxon>Stramenopiles</taxon>
        <taxon>Oomycota</taxon>
        <taxon>Peronosporomycetes</taxon>
        <taxon>Peronosporales</taxon>
        <taxon>Peronosporaceae</taxon>
        <taxon>Phytophthora</taxon>
    </lineage>
</organism>
<evidence type="ECO:0000313" key="2">
    <source>
        <dbReference type="Proteomes" id="UP001165121"/>
    </source>
</evidence>
<reference evidence="1" key="1">
    <citation type="submission" date="2023-04" db="EMBL/GenBank/DDBJ databases">
        <title>Phytophthora fragariaefolia NBRC 109709.</title>
        <authorList>
            <person name="Ichikawa N."/>
            <person name="Sato H."/>
            <person name="Tonouchi N."/>
        </authorList>
    </citation>
    <scope>NUCLEOTIDE SEQUENCE</scope>
    <source>
        <strain evidence="1">NBRC 109709</strain>
    </source>
</reference>
<gene>
    <name evidence="1" type="ORF">Pfra01_002154400</name>
</gene>